<keyword evidence="2" id="KW-1185">Reference proteome</keyword>
<dbReference type="Proteomes" id="UP000320762">
    <property type="component" value="Unassembled WGS sequence"/>
</dbReference>
<protein>
    <submittedName>
        <fullName evidence="1">Uncharacterized protein</fullName>
    </submittedName>
</protein>
<dbReference type="EMBL" id="VDMD01000001">
    <property type="protein sequence ID" value="TRM69264.1"/>
    <property type="molecule type" value="Genomic_DNA"/>
</dbReference>
<accession>A0A550CWV0</accession>
<evidence type="ECO:0000313" key="2">
    <source>
        <dbReference type="Proteomes" id="UP000320762"/>
    </source>
</evidence>
<proteinExistence type="predicted"/>
<name>A0A550CWV0_9AGAR</name>
<dbReference type="OrthoDB" id="1734943at2759"/>
<organism evidence="1 2">
    <name type="scientific">Schizophyllum amplum</name>
    <dbReference type="NCBI Taxonomy" id="97359"/>
    <lineage>
        <taxon>Eukaryota</taxon>
        <taxon>Fungi</taxon>
        <taxon>Dikarya</taxon>
        <taxon>Basidiomycota</taxon>
        <taxon>Agaricomycotina</taxon>
        <taxon>Agaricomycetes</taxon>
        <taxon>Agaricomycetidae</taxon>
        <taxon>Agaricales</taxon>
        <taxon>Schizophyllaceae</taxon>
        <taxon>Schizophyllum</taxon>
    </lineage>
</organism>
<dbReference type="AlphaFoldDB" id="A0A550CWV0"/>
<reference evidence="1 2" key="1">
    <citation type="journal article" date="2019" name="New Phytol.">
        <title>Comparative genomics reveals unique wood-decay strategies and fruiting body development in the Schizophyllaceae.</title>
        <authorList>
            <person name="Almasi E."/>
            <person name="Sahu N."/>
            <person name="Krizsan K."/>
            <person name="Balint B."/>
            <person name="Kovacs G.M."/>
            <person name="Kiss B."/>
            <person name="Cseklye J."/>
            <person name="Drula E."/>
            <person name="Henrissat B."/>
            <person name="Nagy I."/>
            <person name="Chovatia M."/>
            <person name="Adam C."/>
            <person name="LaButti K."/>
            <person name="Lipzen A."/>
            <person name="Riley R."/>
            <person name="Grigoriev I.V."/>
            <person name="Nagy L.G."/>
        </authorList>
    </citation>
    <scope>NUCLEOTIDE SEQUENCE [LARGE SCALE GENOMIC DNA]</scope>
    <source>
        <strain evidence="1 2">NL-1724</strain>
    </source>
</reference>
<comment type="caution">
    <text evidence="1">The sequence shown here is derived from an EMBL/GenBank/DDBJ whole genome shotgun (WGS) entry which is preliminary data.</text>
</comment>
<sequence>MAVDAVYEAMKGFAALVPLLEAVQAMPRARLGVHEAVDDDFERQLEELTQELPTLVCLPVLLYAYSGTSGSSVVNILELSEDEYKRGCLSGFARAEECADAVGERVLEVIRHDAGVPRVVVHWLEQELMD</sequence>
<gene>
    <name evidence="1" type="ORF">BD626DRAFT_392974</name>
</gene>
<dbReference type="STRING" id="97359.A0A550CWV0"/>
<evidence type="ECO:0000313" key="1">
    <source>
        <dbReference type="EMBL" id="TRM69264.1"/>
    </source>
</evidence>